<dbReference type="Pfam" id="PF12728">
    <property type="entry name" value="HTH_17"/>
    <property type="match status" value="1"/>
</dbReference>
<feature type="domain" description="Helix-turn-helix" evidence="2">
    <location>
        <begin position="79"/>
        <end position="127"/>
    </location>
</feature>
<dbReference type="InterPro" id="IPR041657">
    <property type="entry name" value="HTH_17"/>
</dbReference>
<dbReference type="RefSeq" id="WP_141954769.1">
    <property type="nucleotide sequence ID" value="NZ_VFOZ01000001.1"/>
</dbReference>
<keyword evidence="4" id="KW-1185">Reference proteome</keyword>
<name>A0A543CG36_9ACTN</name>
<feature type="domain" description="Helix-turn-helix" evidence="1">
    <location>
        <begin position="16"/>
        <end position="64"/>
    </location>
</feature>
<evidence type="ECO:0000259" key="2">
    <source>
        <dbReference type="Pfam" id="PF19575"/>
    </source>
</evidence>
<reference evidence="3 4" key="1">
    <citation type="submission" date="2019-06" db="EMBL/GenBank/DDBJ databases">
        <title>Sequencing the genomes of 1000 actinobacteria strains.</title>
        <authorList>
            <person name="Klenk H.-P."/>
        </authorList>
    </citation>
    <scope>NUCLEOTIDE SEQUENCE [LARGE SCALE GENOMIC DNA]</scope>
    <source>
        <strain evidence="3 4">DSM 102200</strain>
    </source>
</reference>
<evidence type="ECO:0000259" key="1">
    <source>
        <dbReference type="Pfam" id="PF12728"/>
    </source>
</evidence>
<evidence type="ECO:0000313" key="4">
    <source>
        <dbReference type="Proteomes" id="UP000316096"/>
    </source>
</evidence>
<dbReference type="InterPro" id="IPR009061">
    <property type="entry name" value="DNA-bd_dom_put_sf"/>
</dbReference>
<dbReference type="InterPro" id="IPR045745">
    <property type="entry name" value="HTH_58_Actinobacteria-type"/>
</dbReference>
<proteinExistence type="predicted"/>
<gene>
    <name evidence="3" type="ORF">FB559_1562</name>
</gene>
<dbReference type="SUPFAM" id="SSF46955">
    <property type="entry name" value="Putative DNA-binding domain"/>
    <property type="match status" value="1"/>
</dbReference>
<dbReference type="CDD" id="cd04762">
    <property type="entry name" value="HTH_MerR-trunc"/>
    <property type="match status" value="1"/>
</dbReference>
<dbReference type="Gene3D" id="1.10.10.60">
    <property type="entry name" value="Homeodomain-like"/>
    <property type="match status" value="1"/>
</dbReference>
<dbReference type="EMBL" id="VFOZ01000001">
    <property type="protein sequence ID" value="TQL96043.1"/>
    <property type="molecule type" value="Genomic_DNA"/>
</dbReference>
<dbReference type="OrthoDB" id="3483102at2"/>
<organism evidence="3 4">
    <name type="scientific">Actinoallomurus bryophytorum</name>
    <dbReference type="NCBI Taxonomy" id="1490222"/>
    <lineage>
        <taxon>Bacteria</taxon>
        <taxon>Bacillati</taxon>
        <taxon>Actinomycetota</taxon>
        <taxon>Actinomycetes</taxon>
        <taxon>Streptosporangiales</taxon>
        <taxon>Thermomonosporaceae</taxon>
        <taxon>Actinoallomurus</taxon>
    </lineage>
</organism>
<dbReference type="Gene3D" id="1.10.1660.10">
    <property type="match status" value="1"/>
</dbReference>
<dbReference type="AlphaFoldDB" id="A0A543CG36"/>
<comment type="caution">
    <text evidence="3">The sequence shown here is derived from an EMBL/GenBank/DDBJ whole genome shotgun (WGS) entry which is preliminary data.</text>
</comment>
<sequence>MSPHPLNRQDLDDDALLRPREVAAVFGVRTATIARWAREGRLIPLRTPGGHRRYRSIDVRKVLRGTEPDVDSGEPDEDEDMVQDAVRLYGQGWSIRQVADRFECSYGVMRRILNGRVTLRTQGGLPRASRFGAEI</sequence>
<accession>A0A543CG36</accession>
<protein>
    <submittedName>
        <fullName evidence="3">Helix-turn-helix protein</fullName>
    </submittedName>
</protein>
<evidence type="ECO:0000313" key="3">
    <source>
        <dbReference type="EMBL" id="TQL96043.1"/>
    </source>
</evidence>
<dbReference type="Proteomes" id="UP000316096">
    <property type="component" value="Unassembled WGS sequence"/>
</dbReference>
<dbReference type="Pfam" id="PF19575">
    <property type="entry name" value="HTH_58"/>
    <property type="match status" value="1"/>
</dbReference>